<sequence>MGLRGPSSQRSGAFMPVTFSGWKSFGSNNNCVGRRFSETRSPLILKKTFLLVALKETLKNVACESKRGKQR</sequence>
<protein>
    <submittedName>
        <fullName evidence="1">RCG22773</fullName>
    </submittedName>
</protein>
<accession>A6JYB4</accession>
<reference evidence="1 2" key="1">
    <citation type="submission" date="2005-09" db="EMBL/GenBank/DDBJ databases">
        <authorList>
            <person name="Mural R.J."/>
            <person name="Li P.W."/>
            <person name="Adams M.D."/>
            <person name="Amanatides P.G."/>
            <person name="Baden-Tillson H."/>
            <person name="Barnstead M."/>
            <person name="Chin S.H."/>
            <person name="Dew I."/>
            <person name="Evans C.A."/>
            <person name="Ferriera S."/>
            <person name="Flanigan M."/>
            <person name="Fosler C."/>
            <person name="Glodek A."/>
            <person name="Gu Z."/>
            <person name="Holt R.A."/>
            <person name="Jennings D."/>
            <person name="Kraft C.L."/>
            <person name="Lu F."/>
            <person name="Nguyen T."/>
            <person name="Nusskern D.R."/>
            <person name="Pfannkoch C.M."/>
            <person name="Sitter C."/>
            <person name="Sutton G.G."/>
            <person name="Venter J.C."/>
            <person name="Wang Z."/>
            <person name="Woodage T."/>
            <person name="Zheng X.H."/>
            <person name="Zhong F."/>
        </authorList>
    </citation>
    <scope>NUCLEOTIDE SEQUENCE [LARGE SCALE GENOMIC DNA]</scope>
    <source>
        <strain>BN</strain>
        <strain evidence="2">Sprague-Dawley</strain>
    </source>
</reference>
<dbReference type="AlphaFoldDB" id="A6JYB4"/>
<gene>
    <name evidence="1" type="ORF">rCG_22773</name>
</gene>
<name>A6JYB4_RAT</name>
<evidence type="ECO:0000313" key="1">
    <source>
        <dbReference type="EMBL" id="EDL83361.1"/>
    </source>
</evidence>
<dbReference type="Proteomes" id="UP000234681">
    <property type="component" value="Chromosome 8"/>
</dbReference>
<proteinExistence type="predicted"/>
<evidence type="ECO:0000313" key="2">
    <source>
        <dbReference type="Proteomes" id="UP000234681"/>
    </source>
</evidence>
<dbReference type="EMBL" id="CH474007">
    <property type="protein sequence ID" value="EDL83361.1"/>
    <property type="molecule type" value="Genomic_DNA"/>
</dbReference>
<organism evidence="1 2">
    <name type="scientific">Rattus norvegicus</name>
    <name type="common">Rat</name>
    <dbReference type="NCBI Taxonomy" id="10116"/>
    <lineage>
        <taxon>Eukaryota</taxon>
        <taxon>Metazoa</taxon>
        <taxon>Chordata</taxon>
        <taxon>Craniata</taxon>
        <taxon>Vertebrata</taxon>
        <taxon>Euteleostomi</taxon>
        <taxon>Mammalia</taxon>
        <taxon>Eutheria</taxon>
        <taxon>Euarchontoglires</taxon>
        <taxon>Glires</taxon>
        <taxon>Rodentia</taxon>
        <taxon>Myomorpha</taxon>
        <taxon>Muroidea</taxon>
        <taxon>Muridae</taxon>
        <taxon>Murinae</taxon>
        <taxon>Rattus</taxon>
    </lineage>
</organism>